<dbReference type="Proteomes" id="UP001396334">
    <property type="component" value="Unassembled WGS sequence"/>
</dbReference>
<dbReference type="InterPro" id="IPR027417">
    <property type="entry name" value="P-loop_NTPase"/>
</dbReference>
<feature type="domain" description="Disease resistance N-terminal" evidence="5">
    <location>
        <begin position="5"/>
        <end position="87"/>
    </location>
</feature>
<dbReference type="Gene3D" id="1.20.5.4130">
    <property type="match status" value="1"/>
</dbReference>
<dbReference type="InterPro" id="IPR041118">
    <property type="entry name" value="Rx_N"/>
</dbReference>
<gene>
    <name evidence="6" type="ORF">V6N11_058696</name>
</gene>
<evidence type="ECO:0000259" key="5">
    <source>
        <dbReference type="Pfam" id="PF18052"/>
    </source>
</evidence>
<evidence type="ECO:0000313" key="7">
    <source>
        <dbReference type="Proteomes" id="UP001396334"/>
    </source>
</evidence>
<name>A0ABR2U508_9ROSI</name>
<dbReference type="SUPFAM" id="SSF52540">
    <property type="entry name" value="P-loop containing nucleoside triphosphate hydrolases"/>
    <property type="match status" value="1"/>
</dbReference>
<accession>A0ABR2U508</accession>
<evidence type="ECO:0000256" key="2">
    <source>
        <dbReference type="ARBA" id="ARBA00022741"/>
    </source>
</evidence>
<dbReference type="EMBL" id="JBBPBN010000002">
    <property type="protein sequence ID" value="KAK9044805.1"/>
    <property type="molecule type" value="Genomic_DNA"/>
</dbReference>
<evidence type="ECO:0000259" key="4">
    <source>
        <dbReference type="Pfam" id="PF00931"/>
    </source>
</evidence>
<organism evidence="6 7">
    <name type="scientific">Hibiscus sabdariffa</name>
    <name type="common">roselle</name>
    <dbReference type="NCBI Taxonomy" id="183260"/>
    <lineage>
        <taxon>Eukaryota</taxon>
        <taxon>Viridiplantae</taxon>
        <taxon>Streptophyta</taxon>
        <taxon>Embryophyta</taxon>
        <taxon>Tracheophyta</taxon>
        <taxon>Spermatophyta</taxon>
        <taxon>Magnoliopsida</taxon>
        <taxon>eudicotyledons</taxon>
        <taxon>Gunneridae</taxon>
        <taxon>Pentapetalae</taxon>
        <taxon>rosids</taxon>
        <taxon>malvids</taxon>
        <taxon>Malvales</taxon>
        <taxon>Malvaceae</taxon>
        <taxon>Malvoideae</taxon>
        <taxon>Hibiscus</taxon>
    </lineage>
</organism>
<protein>
    <recommendedName>
        <fullName evidence="8">Disease resistance protein</fullName>
    </recommendedName>
</protein>
<dbReference type="CDD" id="cd14798">
    <property type="entry name" value="RX-CC_like"/>
    <property type="match status" value="1"/>
</dbReference>
<dbReference type="PANTHER" id="PTHR19338">
    <property type="entry name" value="TRANSLOCASE OF INNER MITOCHONDRIAL MEMBRANE 13 HOMOLOG"/>
    <property type="match status" value="1"/>
</dbReference>
<dbReference type="InterPro" id="IPR038005">
    <property type="entry name" value="RX-like_CC"/>
</dbReference>
<evidence type="ECO:0000256" key="1">
    <source>
        <dbReference type="ARBA" id="ARBA00022737"/>
    </source>
</evidence>
<evidence type="ECO:0000256" key="3">
    <source>
        <dbReference type="ARBA" id="ARBA00022821"/>
    </source>
</evidence>
<dbReference type="InterPro" id="IPR002182">
    <property type="entry name" value="NB-ARC"/>
</dbReference>
<keyword evidence="1" id="KW-0677">Repeat</keyword>
<keyword evidence="7" id="KW-1185">Reference proteome</keyword>
<sequence length="147" mass="16624">MAWSAVSSAVTTIGKLLGEEAVYLWGVKEQVDSLQTELKWMRGSLMEADVKQHEDERICLWVAEIREPASDAEDVIEDFALRVGYTHCRVVSISGMGGLGKTTLAKKLYHDSQVTSHFQHLVLVFVSQHFQTRKVWEDILSGFKKLD</sequence>
<comment type="caution">
    <text evidence="6">The sequence shown here is derived from an EMBL/GenBank/DDBJ whole genome shotgun (WGS) entry which is preliminary data.</text>
</comment>
<reference evidence="6 7" key="1">
    <citation type="journal article" date="2024" name="G3 (Bethesda)">
        <title>Genome assembly of Hibiscus sabdariffa L. provides insights into metabolisms of medicinal natural products.</title>
        <authorList>
            <person name="Kim T."/>
        </authorList>
    </citation>
    <scope>NUCLEOTIDE SEQUENCE [LARGE SCALE GENOMIC DNA]</scope>
    <source>
        <strain evidence="6">TK-2024</strain>
        <tissue evidence="6">Old leaves</tissue>
    </source>
</reference>
<dbReference type="Pfam" id="PF00931">
    <property type="entry name" value="NB-ARC"/>
    <property type="match status" value="1"/>
</dbReference>
<dbReference type="Pfam" id="PF18052">
    <property type="entry name" value="Rx_N"/>
    <property type="match status" value="1"/>
</dbReference>
<keyword evidence="2" id="KW-0547">Nucleotide-binding</keyword>
<evidence type="ECO:0008006" key="8">
    <source>
        <dbReference type="Google" id="ProtNLM"/>
    </source>
</evidence>
<proteinExistence type="predicted"/>
<feature type="domain" description="NB-ARC" evidence="4">
    <location>
        <begin position="88"/>
        <end position="144"/>
    </location>
</feature>
<dbReference type="PANTHER" id="PTHR19338:SF66">
    <property type="entry name" value="NB-ARC DOMAIN-CONTAINING PROTEIN"/>
    <property type="match status" value="1"/>
</dbReference>
<evidence type="ECO:0000313" key="6">
    <source>
        <dbReference type="EMBL" id="KAK9044805.1"/>
    </source>
</evidence>
<keyword evidence="3" id="KW-0611">Plant defense</keyword>